<dbReference type="PANTHER" id="PTHR28251">
    <property type="entry name" value="V-TYPE ATPASE ASSEMBLY FACTOR PKR1"/>
    <property type="match status" value="1"/>
</dbReference>
<feature type="transmembrane region" description="Helical" evidence="1">
    <location>
        <begin position="48"/>
        <end position="66"/>
    </location>
</feature>
<dbReference type="Proteomes" id="UP000243052">
    <property type="component" value="Chromosome vi"/>
</dbReference>
<sequence length="91" mass="10241">MANFFIALWESIFRPGTTPQLVAATNASFAILLAVLFSLLYVTRSGHFIALSVIAMLLWITVIWFVRELKQVNLKSNEELDVGKNNKKKGD</sequence>
<name>A0A0X8HUR9_9SACH</name>
<gene>
    <name evidence="2" type="ORF">AW171_hschr63745</name>
</gene>
<keyword evidence="1" id="KW-1133">Transmembrane helix</keyword>
<dbReference type="GO" id="GO:0070072">
    <property type="term" value="P:vacuolar proton-transporting V-type ATPase complex assembly"/>
    <property type="evidence" value="ECO:0007669"/>
    <property type="project" value="InterPro"/>
</dbReference>
<dbReference type="RefSeq" id="XP_017988769.1">
    <property type="nucleotide sequence ID" value="XM_018133105.1"/>
</dbReference>
<proteinExistence type="predicted"/>
<dbReference type="PANTHER" id="PTHR28251:SF1">
    <property type="entry name" value="V-TYPE ATPASE ASSEMBLY FACTOR PKR1"/>
    <property type="match status" value="1"/>
</dbReference>
<dbReference type="Pfam" id="PF08636">
    <property type="entry name" value="Pkr1"/>
    <property type="match status" value="1"/>
</dbReference>
<dbReference type="GeneID" id="28725079"/>
<dbReference type="InterPro" id="IPR013945">
    <property type="entry name" value="Pkr1"/>
</dbReference>
<dbReference type="AlphaFoldDB" id="A0A0X8HUR9"/>
<evidence type="ECO:0000256" key="1">
    <source>
        <dbReference type="SAM" id="Phobius"/>
    </source>
</evidence>
<dbReference type="OrthoDB" id="9626941at2759"/>
<dbReference type="GO" id="GO:0005789">
    <property type="term" value="C:endoplasmic reticulum membrane"/>
    <property type="evidence" value="ECO:0007669"/>
    <property type="project" value="TreeGrafter"/>
</dbReference>
<reference evidence="2 3" key="1">
    <citation type="submission" date="2016-01" db="EMBL/GenBank/DDBJ databases">
        <title>Genome sequence of the yeast Holleya sinecauda.</title>
        <authorList>
            <person name="Dietrich F.S."/>
        </authorList>
    </citation>
    <scope>NUCLEOTIDE SEQUENCE [LARGE SCALE GENOMIC DNA]</scope>
    <source>
        <strain evidence="2 3">ATCC 58844</strain>
    </source>
</reference>
<evidence type="ECO:0000313" key="3">
    <source>
        <dbReference type="Proteomes" id="UP000243052"/>
    </source>
</evidence>
<dbReference type="EMBL" id="CP014246">
    <property type="protein sequence ID" value="AMD21773.1"/>
    <property type="molecule type" value="Genomic_DNA"/>
</dbReference>
<protein>
    <submittedName>
        <fullName evidence="2">HFL083Cp</fullName>
    </submittedName>
</protein>
<evidence type="ECO:0000313" key="2">
    <source>
        <dbReference type="EMBL" id="AMD21773.1"/>
    </source>
</evidence>
<accession>A0A0X8HUR9</accession>
<organism evidence="2 3">
    <name type="scientific">Eremothecium sinecaudum</name>
    <dbReference type="NCBI Taxonomy" id="45286"/>
    <lineage>
        <taxon>Eukaryota</taxon>
        <taxon>Fungi</taxon>
        <taxon>Dikarya</taxon>
        <taxon>Ascomycota</taxon>
        <taxon>Saccharomycotina</taxon>
        <taxon>Saccharomycetes</taxon>
        <taxon>Saccharomycetales</taxon>
        <taxon>Saccharomycetaceae</taxon>
        <taxon>Eremothecium</taxon>
    </lineage>
</organism>
<keyword evidence="1" id="KW-0812">Transmembrane</keyword>
<keyword evidence="1" id="KW-0472">Membrane</keyword>
<keyword evidence="3" id="KW-1185">Reference proteome</keyword>
<feature type="transmembrane region" description="Helical" evidence="1">
    <location>
        <begin position="21"/>
        <end position="42"/>
    </location>
</feature>